<protein>
    <submittedName>
        <fullName evidence="7">Very short patch repair endonuclease</fullName>
    </submittedName>
</protein>
<name>A0ABY2YUT0_9LACO</name>
<dbReference type="RefSeq" id="WP_105987478.1">
    <property type="nucleotide sequence ID" value="NZ_QUAM01000001.1"/>
</dbReference>
<dbReference type="Pfam" id="PF03852">
    <property type="entry name" value="Vsr"/>
    <property type="match status" value="1"/>
</dbReference>
<accession>A0ABY2YUT0</accession>
<sequence>MRRDLKIRYNLKTDIETSKRMSKVHLKRGEIEDDIALRLWHDGIRYRRNYKKLPGSPDIAITKYKIAIFADGEFWHGYNWENKKKQLKHNREYWINKIETNIKRDRKKDLELHKMGWITLHFWGKMIKNHPDYCIEKIKFYIRSKSNI</sequence>
<evidence type="ECO:0000313" key="7">
    <source>
        <dbReference type="EMBL" id="TPR16227.1"/>
    </source>
</evidence>
<evidence type="ECO:0000256" key="3">
    <source>
        <dbReference type="ARBA" id="ARBA00022763"/>
    </source>
</evidence>
<comment type="similarity">
    <text evidence="6">Belongs to the Vsr family.</text>
</comment>
<dbReference type="NCBIfam" id="TIGR00632">
    <property type="entry name" value="vsr"/>
    <property type="match status" value="1"/>
</dbReference>
<dbReference type="Proteomes" id="UP000767392">
    <property type="component" value="Unassembled WGS sequence"/>
</dbReference>
<organism evidence="7 8">
    <name type="scientific">Apilactobacillus timberlakei</name>
    <dbReference type="NCBI Taxonomy" id="2008380"/>
    <lineage>
        <taxon>Bacteria</taxon>
        <taxon>Bacillati</taxon>
        <taxon>Bacillota</taxon>
        <taxon>Bacilli</taxon>
        <taxon>Lactobacillales</taxon>
        <taxon>Lactobacillaceae</taxon>
        <taxon>Apilactobacillus</taxon>
    </lineage>
</organism>
<keyword evidence="3" id="KW-0227">DNA damage</keyword>
<reference evidence="7 8" key="1">
    <citation type="submission" date="2018-08" db="EMBL/GenBank/DDBJ databases">
        <title>Comparative genomics of wild bee and flower associated Lactobacillus reveals potential adaptation to the bee host.</title>
        <authorList>
            <person name="Vuong H.Q."/>
            <person name="Mcfrederick Q.S."/>
        </authorList>
    </citation>
    <scope>NUCLEOTIDE SEQUENCE [LARGE SCALE GENOMIC DNA]</scope>
    <source>
        <strain evidence="7 8">HV_04</strain>
    </source>
</reference>
<dbReference type="GO" id="GO:0004519">
    <property type="term" value="F:endonuclease activity"/>
    <property type="evidence" value="ECO:0007669"/>
    <property type="project" value="UniProtKB-KW"/>
</dbReference>
<evidence type="ECO:0000256" key="6">
    <source>
        <dbReference type="ARBA" id="ARBA00029466"/>
    </source>
</evidence>
<proteinExistence type="inferred from homology"/>
<evidence type="ECO:0000313" key="8">
    <source>
        <dbReference type="Proteomes" id="UP000767392"/>
    </source>
</evidence>
<dbReference type="EMBL" id="QUAM01000001">
    <property type="protein sequence ID" value="TPR16227.1"/>
    <property type="molecule type" value="Genomic_DNA"/>
</dbReference>
<evidence type="ECO:0000256" key="1">
    <source>
        <dbReference type="ARBA" id="ARBA00022722"/>
    </source>
</evidence>
<keyword evidence="8" id="KW-1185">Reference proteome</keyword>
<dbReference type="InterPro" id="IPR004603">
    <property type="entry name" value="DNA_mismatch_endonuc_vsr"/>
</dbReference>
<keyword evidence="2 7" id="KW-0255">Endonuclease</keyword>
<evidence type="ECO:0000256" key="4">
    <source>
        <dbReference type="ARBA" id="ARBA00022801"/>
    </source>
</evidence>
<keyword evidence="1" id="KW-0540">Nuclease</keyword>
<evidence type="ECO:0000256" key="5">
    <source>
        <dbReference type="ARBA" id="ARBA00023204"/>
    </source>
</evidence>
<dbReference type="CDD" id="cd00221">
    <property type="entry name" value="Vsr"/>
    <property type="match status" value="1"/>
</dbReference>
<keyword evidence="5" id="KW-0234">DNA repair</keyword>
<dbReference type="InterPro" id="IPR011335">
    <property type="entry name" value="Restrct_endonuc-II-like"/>
</dbReference>
<keyword evidence="4" id="KW-0378">Hydrolase</keyword>
<evidence type="ECO:0000256" key="2">
    <source>
        <dbReference type="ARBA" id="ARBA00022759"/>
    </source>
</evidence>
<dbReference type="Gene3D" id="3.40.960.10">
    <property type="entry name" value="VSR Endonuclease"/>
    <property type="match status" value="1"/>
</dbReference>
<comment type="caution">
    <text evidence="7">The sequence shown here is derived from an EMBL/GenBank/DDBJ whole genome shotgun (WGS) entry which is preliminary data.</text>
</comment>
<gene>
    <name evidence="7" type="ORF">DY048_01830</name>
</gene>
<dbReference type="SUPFAM" id="SSF52980">
    <property type="entry name" value="Restriction endonuclease-like"/>
    <property type="match status" value="1"/>
</dbReference>